<dbReference type="AlphaFoldDB" id="A0A2P2QV21"/>
<reference evidence="1" key="1">
    <citation type="submission" date="2018-02" db="EMBL/GenBank/DDBJ databases">
        <title>Rhizophora mucronata_Transcriptome.</title>
        <authorList>
            <person name="Meera S.P."/>
            <person name="Sreeshan A."/>
            <person name="Augustine A."/>
        </authorList>
    </citation>
    <scope>NUCLEOTIDE SEQUENCE</scope>
    <source>
        <tissue evidence="1">Leaf</tissue>
    </source>
</reference>
<evidence type="ECO:0000313" key="1">
    <source>
        <dbReference type="EMBL" id="MBX70843.1"/>
    </source>
</evidence>
<dbReference type="EMBL" id="GGEC01090359">
    <property type="protein sequence ID" value="MBX70843.1"/>
    <property type="molecule type" value="Transcribed_RNA"/>
</dbReference>
<protein>
    <submittedName>
        <fullName evidence="1">Uncharacterized protein</fullName>
    </submittedName>
</protein>
<name>A0A2P2QV21_RHIMU</name>
<sequence length="95" mass="10619">MAFSSSFGPPFSLLRVRLRLPFHHLCLASLTSSSVTVIARRISDPSPRSPPSQVPIPFRLSLASERKIEWKFKLFGEQATAFVSFCYALCLVCKS</sequence>
<proteinExistence type="predicted"/>
<organism evidence="1">
    <name type="scientific">Rhizophora mucronata</name>
    <name type="common">Asiatic mangrove</name>
    <dbReference type="NCBI Taxonomy" id="61149"/>
    <lineage>
        <taxon>Eukaryota</taxon>
        <taxon>Viridiplantae</taxon>
        <taxon>Streptophyta</taxon>
        <taxon>Embryophyta</taxon>
        <taxon>Tracheophyta</taxon>
        <taxon>Spermatophyta</taxon>
        <taxon>Magnoliopsida</taxon>
        <taxon>eudicotyledons</taxon>
        <taxon>Gunneridae</taxon>
        <taxon>Pentapetalae</taxon>
        <taxon>rosids</taxon>
        <taxon>fabids</taxon>
        <taxon>Malpighiales</taxon>
        <taxon>Rhizophoraceae</taxon>
        <taxon>Rhizophora</taxon>
    </lineage>
</organism>
<accession>A0A2P2QV21</accession>